<feature type="domain" description="Signal transduction histidine kinase subgroup 3 dimerisation and phosphoacceptor" evidence="11">
    <location>
        <begin position="256"/>
        <end position="322"/>
    </location>
</feature>
<dbReference type="InterPro" id="IPR011712">
    <property type="entry name" value="Sig_transdc_His_kin_sub3_dim/P"/>
</dbReference>
<keyword evidence="3" id="KW-0597">Phosphoprotein</keyword>
<feature type="transmembrane region" description="Helical" evidence="10">
    <location>
        <begin position="71"/>
        <end position="93"/>
    </location>
</feature>
<dbReference type="PANTHER" id="PTHR24421">
    <property type="entry name" value="NITRATE/NITRITE SENSOR PROTEIN NARX-RELATED"/>
    <property type="match status" value="1"/>
</dbReference>
<keyword evidence="5" id="KW-0547">Nucleotide-binding</keyword>
<feature type="transmembrane region" description="Helical" evidence="10">
    <location>
        <begin position="195"/>
        <end position="218"/>
    </location>
</feature>
<dbReference type="RefSeq" id="WP_270678975.1">
    <property type="nucleotide sequence ID" value="NZ_JAQFWP010000033.1"/>
</dbReference>
<organism evidence="13 14">
    <name type="scientific">Nocardiopsis suaedae</name>
    <dbReference type="NCBI Taxonomy" id="3018444"/>
    <lineage>
        <taxon>Bacteria</taxon>
        <taxon>Bacillati</taxon>
        <taxon>Actinomycetota</taxon>
        <taxon>Actinomycetes</taxon>
        <taxon>Streptosporangiales</taxon>
        <taxon>Nocardiopsidaceae</taxon>
        <taxon>Nocardiopsis</taxon>
    </lineage>
</organism>
<dbReference type="InterPro" id="IPR050482">
    <property type="entry name" value="Sensor_HK_TwoCompSys"/>
</dbReference>
<sequence>MPDDHPRTLLQALARPGYLLSLWPLRALLYGATTPLSALLWGVPLGLLSLPWVFPAAALAGTVHGVPATPWGAVLLLALGALLLAAAGPLVALPGAALERLRVRLVDDRPLPTPHREPRRTGLAAWFATRYTEGATWRGMAVLVLTALLFLPLTGAVALLLVFCASMAAAPLLVWGSVGPVALGPWEIETLAASWIPALAGVGLLAAGAYIGGLAVAAQAELVRFMQRDRGEEALRAELTEVTRSRARLVDAFEAERRRIERDLHDGAQQRLVALSMQLGLARLDLPEGSAARERIAGAQEQAKRALEELRELVHGIHPQVLTDRGLEAALPELADRCAVPTEVRVGIDRRPPAHTEATAYFAVAEALANTAKHSGATSARVDARMEGRTLVVEVSDDGRGGAQAAEGGGLTGLADRAEAADGRILLSSPPGGPTLLRLELPCP</sequence>
<feature type="coiled-coil region" evidence="9">
    <location>
        <begin position="289"/>
        <end position="316"/>
    </location>
</feature>
<dbReference type="PANTHER" id="PTHR24421:SF10">
    <property type="entry name" value="NITRATE_NITRITE SENSOR PROTEIN NARQ"/>
    <property type="match status" value="1"/>
</dbReference>
<evidence type="ECO:0000256" key="8">
    <source>
        <dbReference type="ARBA" id="ARBA00023012"/>
    </source>
</evidence>
<dbReference type="SUPFAM" id="SSF55874">
    <property type="entry name" value="ATPase domain of HSP90 chaperone/DNA topoisomerase II/histidine kinase"/>
    <property type="match status" value="1"/>
</dbReference>
<dbReference type="Pfam" id="PF07730">
    <property type="entry name" value="HisKA_3"/>
    <property type="match status" value="1"/>
</dbReference>
<keyword evidence="8" id="KW-0902">Two-component regulatory system</keyword>
<dbReference type="Gene3D" id="1.20.5.1930">
    <property type="match status" value="1"/>
</dbReference>
<keyword evidence="6 13" id="KW-0418">Kinase</keyword>
<reference evidence="13" key="1">
    <citation type="submission" date="2023-01" db="EMBL/GenBank/DDBJ databases">
        <title>Draft genome sequence of Nocardiopsis sp. LSu2-4 isolated from halophytes.</title>
        <authorList>
            <person name="Duangmal K."/>
            <person name="Chantavorakit T."/>
        </authorList>
    </citation>
    <scope>NUCLEOTIDE SEQUENCE</scope>
    <source>
        <strain evidence="13">LSu2-4</strain>
    </source>
</reference>
<dbReference type="Proteomes" id="UP001165685">
    <property type="component" value="Unassembled WGS sequence"/>
</dbReference>
<keyword evidence="7" id="KW-0067">ATP-binding</keyword>
<feature type="transmembrane region" description="Helical" evidence="10">
    <location>
        <begin position="142"/>
        <end position="175"/>
    </location>
</feature>
<evidence type="ECO:0000256" key="9">
    <source>
        <dbReference type="SAM" id="Coils"/>
    </source>
</evidence>
<evidence type="ECO:0000256" key="1">
    <source>
        <dbReference type="ARBA" id="ARBA00000085"/>
    </source>
</evidence>
<gene>
    <name evidence="13" type="ORF">O4U47_17600</name>
</gene>
<evidence type="ECO:0000313" key="14">
    <source>
        <dbReference type="Proteomes" id="UP001165685"/>
    </source>
</evidence>
<accession>A0ABT4TPM3</accession>
<evidence type="ECO:0000256" key="6">
    <source>
        <dbReference type="ARBA" id="ARBA00022777"/>
    </source>
</evidence>
<name>A0ABT4TPM3_9ACTN</name>
<evidence type="ECO:0000256" key="3">
    <source>
        <dbReference type="ARBA" id="ARBA00022553"/>
    </source>
</evidence>
<keyword evidence="10" id="KW-1133">Transmembrane helix</keyword>
<dbReference type="EC" id="2.7.13.3" evidence="2"/>
<proteinExistence type="predicted"/>
<evidence type="ECO:0000256" key="7">
    <source>
        <dbReference type="ARBA" id="ARBA00022840"/>
    </source>
</evidence>
<dbReference type="EMBL" id="JAQFWP010000033">
    <property type="protein sequence ID" value="MDA2806331.1"/>
    <property type="molecule type" value="Genomic_DNA"/>
</dbReference>
<evidence type="ECO:0000256" key="10">
    <source>
        <dbReference type="SAM" id="Phobius"/>
    </source>
</evidence>
<keyword evidence="14" id="KW-1185">Reference proteome</keyword>
<evidence type="ECO:0000256" key="4">
    <source>
        <dbReference type="ARBA" id="ARBA00022679"/>
    </source>
</evidence>
<evidence type="ECO:0000256" key="2">
    <source>
        <dbReference type="ARBA" id="ARBA00012438"/>
    </source>
</evidence>
<keyword evidence="10" id="KW-0472">Membrane</keyword>
<dbReference type="GO" id="GO:0016301">
    <property type="term" value="F:kinase activity"/>
    <property type="evidence" value="ECO:0007669"/>
    <property type="project" value="UniProtKB-KW"/>
</dbReference>
<comment type="caution">
    <text evidence="13">The sequence shown here is derived from an EMBL/GenBank/DDBJ whole genome shotgun (WGS) entry which is preliminary data.</text>
</comment>
<protein>
    <recommendedName>
        <fullName evidence="2">histidine kinase</fullName>
        <ecNumber evidence="2">2.7.13.3</ecNumber>
    </recommendedName>
</protein>
<keyword evidence="10" id="KW-0812">Transmembrane</keyword>
<dbReference type="InterPro" id="IPR036890">
    <property type="entry name" value="HATPase_C_sf"/>
</dbReference>
<evidence type="ECO:0000313" key="13">
    <source>
        <dbReference type="EMBL" id="MDA2806331.1"/>
    </source>
</evidence>
<dbReference type="CDD" id="cd16917">
    <property type="entry name" value="HATPase_UhpB-NarQ-NarX-like"/>
    <property type="match status" value="1"/>
</dbReference>
<feature type="transmembrane region" description="Helical" evidence="10">
    <location>
        <begin position="38"/>
        <end position="59"/>
    </location>
</feature>
<comment type="catalytic activity">
    <reaction evidence="1">
        <text>ATP + protein L-histidine = ADP + protein N-phospho-L-histidine.</text>
        <dbReference type="EC" id="2.7.13.3"/>
    </reaction>
</comment>
<dbReference type="Pfam" id="PF13796">
    <property type="entry name" value="Sensor"/>
    <property type="match status" value="1"/>
</dbReference>
<dbReference type="Gene3D" id="3.30.565.10">
    <property type="entry name" value="Histidine kinase-like ATPase, C-terminal domain"/>
    <property type="match status" value="1"/>
</dbReference>
<evidence type="ECO:0000259" key="11">
    <source>
        <dbReference type="Pfam" id="PF07730"/>
    </source>
</evidence>
<feature type="domain" description="Putative sensor" evidence="12">
    <location>
        <begin position="58"/>
        <end position="225"/>
    </location>
</feature>
<keyword evidence="4" id="KW-0808">Transferase</keyword>
<evidence type="ECO:0000256" key="5">
    <source>
        <dbReference type="ARBA" id="ARBA00022741"/>
    </source>
</evidence>
<evidence type="ECO:0000259" key="12">
    <source>
        <dbReference type="Pfam" id="PF13796"/>
    </source>
</evidence>
<dbReference type="InterPro" id="IPR025828">
    <property type="entry name" value="Put_sensor_dom"/>
</dbReference>
<keyword evidence="9" id="KW-0175">Coiled coil</keyword>